<name>A0A3M7PSI0_BRAPC</name>
<sequence length="101" mass="11604">MKTNFKKKASSGDLWSGTSSFAMKLKSTISYPQGSTKALNGNDKYEIMIEQIPKSKLVSVTNKYLRKNDYKHEILYFKKLKISAKYVKSKNFDLIILSIKN</sequence>
<dbReference type="Proteomes" id="UP000276133">
    <property type="component" value="Unassembled WGS sequence"/>
</dbReference>
<organism evidence="1 2">
    <name type="scientific">Brachionus plicatilis</name>
    <name type="common">Marine rotifer</name>
    <name type="synonym">Brachionus muelleri</name>
    <dbReference type="NCBI Taxonomy" id="10195"/>
    <lineage>
        <taxon>Eukaryota</taxon>
        <taxon>Metazoa</taxon>
        <taxon>Spiralia</taxon>
        <taxon>Gnathifera</taxon>
        <taxon>Rotifera</taxon>
        <taxon>Eurotatoria</taxon>
        <taxon>Monogononta</taxon>
        <taxon>Pseudotrocha</taxon>
        <taxon>Ploima</taxon>
        <taxon>Brachionidae</taxon>
        <taxon>Brachionus</taxon>
    </lineage>
</organism>
<keyword evidence="2" id="KW-1185">Reference proteome</keyword>
<gene>
    <name evidence="1" type="ORF">BpHYR1_004567</name>
</gene>
<evidence type="ECO:0000313" key="1">
    <source>
        <dbReference type="EMBL" id="RNA01990.1"/>
    </source>
</evidence>
<protein>
    <submittedName>
        <fullName evidence="1">Uncharacterized protein</fullName>
    </submittedName>
</protein>
<dbReference type="AlphaFoldDB" id="A0A3M7PSI0"/>
<evidence type="ECO:0000313" key="2">
    <source>
        <dbReference type="Proteomes" id="UP000276133"/>
    </source>
</evidence>
<reference evidence="1 2" key="1">
    <citation type="journal article" date="2018" name="Sci. Rep.">
        <title>Genomic signatures of local adaptation to the degree of environmental predictability in rotifers.</title>
        <authorList>
            <person name="Franch-Gras L."/>
            <person name="Hahn C."/>
            <person name="Garcia-Roger E.M."/>
            <person name="Carmona M.J."/>
            <person name="Serra M."/>
            <person name="Gomez A."/>
        </authorList>
    </citation>
    <scope>NUCLEOTIDE SEQUENCE [LARGE SCALE GENOMIC DNA]</scope>
    <source>
        <strain evidence="1">HYR1</strain>
    </source>
</reference>
<proteinExistence type="predicted"/>
<accession>A0A3M7PSI0</accession>
<comment type="caution">
    <text evidence="1">The sequence shown here is derived from an EMBL/GenBank/DDBJ whole genome shotgun (WGS) entry which is preliminary data.</text>
</comment>
<dbReference type="EMBL" id="REGN01009085">
    <property type="protein sequence ID" value="RNA01990.1"/>
    <property type="molecule type" value="Genomic_DNA"/>
</dbReference>